<keyword evidence="3" id="KW-1185">Reference proteome</keyword>
<evidence type="ECO:0000313" key="3">
    <source>
        <dbReference type="Proteomes" id="UP001501747"/>
    </source>
</evidence>
<protein>
    <recommendedName>
        <fullName evidence="4">Prokaryotic phospholipase A2</fullName>
    </recommendedName>
</protein>
<dbReference type="InterPro" id="IPR015141">
    <property type="entry name" value="PLipase_A2_prok/fun"/>
</dbReference>
<gene>
    <name evidence="2" type="ORF">GCM10022247_13660</name>
</gene>
<sequence length="149" mass="17256">MRVGKIGLVIAVLMGTVTGTGSAETLLQQADRMMKVDYVSFVKFRHQHPKPFDWNTDQCSTPIPLPYRQTFAGPCEMHDFGYRNYGYHGTTRLRLDVTEKRRAWVDGRFKQEMDRRCNVFAGEHRDDCLSWASKYASVVRNFGAKHFFP</sequence>
<evidence type="ECO:0000313" key="2">
    <source>
        <dbReference type="EMBL" id="GAA3995149.1"/>
    </source>
</evidence>
<dbReference type="EMBL" id="BAABAL010000005">
    <property type="protein sequence ID" value="GAA3995149.1"/>
    <property type="molecule type" value="Genomic_DNA"/>
</dbReference>
<organism evidence="2 3">
    <name type="scientific">Allokutzneria multivorans</name>
    <dbReference type="NCBI Taxonomy" id="1142134"/>
    <lineage>
        <taxon>Bacteria</taxon>
        <taxon>Bacillati</taxon>
        <taxon>Actinomycetota</taxon>
        <taxon>Actinomycetes</taxon>
        <taxon>Pseudonocardiales</taxon>
        <taxon>Pseudonocardiaceae</taxon>
        <taxon>Allokutzneria</taxon>
    </lineage>
</organism>
<dbReference type="RefSeq" id="WP_344871758.1">
    <property type="nucleotide sequence ID" value="NZ_BAABAL010000005.1"/>
</dbReference>
<evidence type="ECO:0008006" key="4">
    <source>
        <dbReference type="Google" id="ProtNLM"/>
    </source>
</evidence>
<evidence type="ECO:0000256" key="1">
    <source>
        <dbReference type="SAM" id="SignalP"/>
    </source>
</evidence>
<dbReference type="InterPro" id="IPR036444">
    <property type="entry name" value="PLipase_A2_dom_sf"/>
</dbReference>
<dbReference type="Pfam" id="PF09056">
    <property type="entry name" value="Phospholip_A2_3"/>
    <property type="match status" value="1"/>
</dbReference>
<feature type="chain" id="PRO_5045234898" description="Prokaryotic phospholipase A2" evidence="1">
    <location>
        <begin position="24"/>
        <end position="149"/>
    </location>
</feature>
<dbReference type="Gene3D" id="1.20.90.10">
    <property type="entry name" value="Phospholipase A2 domain"/>
    <property type="match status" value="1"/>
</dbReference>
<dbReference type="SUPFAM" id="SSF48619">
    <property type="entry name" value="Phospholipase A2, PLA2"/>
    <property type="match status" value="1"/>
</dbReference>
<proteinExistence type="predicted"/>
<accession>A0ABP7RB55</accession>
<keyword evidence="1" id="KW-0732">Signal</keyword>
<dbReference type="Proteomes" id="UP001501747">
    <property type="component" value="Unassembled WGS sequence"/>
</dbReference>
<reference evidence="3" key="1">
    <citation type="journal article" date="2019" name="Int. J. Syst. Evol. Microbiol.">
        <title>The Global Catalogue of Microorganisms (GCM) 10K type strain sequencing project: providing services to taxonomists for standard genome sequencing and annotation.</title>
        <authorList>
            <consortium name="The Broad Institute Genomics Platform"/>
            <consortium name="The Broad Institute Genome Sequencing Center for Infectious Disease"/>
            <person name="Wu L."/>
            <person name="Ma J."/>
        </authorList>
    </citation>
    <scope>NUCLEOTIDE SEQUENCE [LARGE SCALE GENOMIC DNA]</scope>
    <source>
        <strain evidence="3">JCM 17342</strain>
    </source>
</reference>
<name>A0ABP7RB55_9PSEU</name>
<comment type="caution">
    <text evidence="2">The sequence shown here is derived from an EMBL/GenBank/DDBJ whole genome shotgun (WGS) entry which is preliminary data.</text>
</comment>
<feature type="signal peptide" evidence="1">
    <location>
        <begin position="1"/>
        <end position="23"/>
    </location>
</feature>